<dbReference type="InterPro" id="IPR050126">
    <property type="entry name" value="Ap4A_hydrolase"/>
</dbReference>
<evidence type="ECO:0000313" key="3">
    <source>
        <dbReference type="EMBL" id="RVU49593.1"/>
    </source>
</evidence>
<proteinExistence type="inferred from homology"/>
<comment type="caution">
    <text evidence="3">The sequence shown here is derived from an EMBL/GenBank/DDBJ whole genome shotgun (WGS) entry which is preliminary data.</text>
</comment>
<accession>A0A437RS64</accession>
<organism evidence="3 4">
    <name type="scientific">Rubrivivax rivuli</name>
    <dbReference type="NCBI Taxonomy" id="1862385"/>
    <lineage>
        <taxon>Bacteria</taxon>
        <taxon>Pseudomonadati</taxon>
        <taxon>Pseudomonadota</taxon>
        <taxon>Betaproteobacteria</taxon>
        <taxon>Burkholderiales</taxon>
        <taxon>Sphaerotilaceae</taxon>
        <taxon>Rubrivivax</taxon>
    </lineage>
</organism>
<dbReference type="PIRSF" id="PIRSF000883">
    <property type="entry name" value="Pesterase_MJ0912"/>
    <property type="match status" value="1"/>
</dbReference>
<feature type="domain" description="Calcineurin-like phosphoesterase" evidence="2">
    <location>
        <begin position="1"/>
        <end position="188"/>
    </location>
</feature>
<dbReference type="InterPro" id="IPR011152">
    <property type="entry name" value="Pesterase_MJ0912"/>
</dbReference>
<dbReference type="PANTHER" id="PTHR42850:SF2">
    <property type="entry name" value="BLL5683 PROTEIN"/>
    <property type="match status" value="1"/>
</dbReference>
<dbReference type="EMBL" id="SACR01000001">
    <property type="protein sequence ID" value="RVU49593.1"/>
    <property type="molecule type" value="Genomic_DNA"/>
</dbReference>
<evidence type="ECO:0000256" key="1">
    <source>
        <dbReference type="ARBA" id="ARBA00008950"/>
    </source>
</evidence>
<name>A0A437RS64_9BURK</name>
<dbReference type="GO" id="GO:0016791">
    <property type="term" value="F:phosphatase activity"/>
    <property type="evidence" value="ECO:0007669"/>
    <property type="project" value="TreeGrafter"/>
</dbReference>
<dbReference type="RefSeq" id="WP_128227227.1">
    <property type="nucleotide sequence ID" value="NZ_SACR01000001.1"/>
</dbReference>
<dbReference type="OrthoDB" id="9813918at2"/>
<dbReference type="AlphaFoldDB" id="A0A437RS64"/>
<evidence type="ECO:0000313" key="4">
    <source>
        <dbReference type="Proteomes" id="UP000285575"/>
    </source>
</evidence>
<keyword evidence="4" id="KW-1185">Reference proteome</keyword>
<dbReference type="SUPFAM" id="SSF56300">
    <property type="entry name" value="Metallo-dependent phosphatases"/>
    <property type="match status" value="1"/>
</dbReference>
<dbReference type="PANTHER" id="PTHR42850">
    <property type="entry name" value="METALLOPHOSPHOESTERASE"/>
    <property type="match status" value="1"/>
</dbReference>
<dbReference type="Gene3D" id="3.60.21.10">
    <property type="match status" value="1"/>
</dbReference>
<dbReference type="InterPro" id="IPR029052">
    <property type="entry name" value="Metallo-depent_PP-like"/>
</dbReference>
<dbReference type="InterPro" id="IPR024654">
    <property type="entry name" value="Calcineurin-like_PHP_lpxH"/>
</dbReference>
<sequence length="259" mass="27447">MRWAVVSDIHGNLPALQAVWAEIEAAGVEGVINLGDILSGPLWPSETAAFLMARPGPTIAGNHERQLLDTRTPQGASDARAAAALNAAQRAWVAALPGHAMLAGGAVALFHGTPSSDLEPWLHTVTPDFAPPASPGLRPATEAEMRARAGSGWPAGAQVLLCGHTHLPRMALVDGRLLLNPGSVGLPAYDHDQPHRHHVENSSPHARWALLSLGAQGWQAELRQTAYDWEQAAARAEDAGRVDWADALRTGRVGRTLPD</sequence>
<evidence type="ECO:0000259" key="2">
    <source>
        <dbReference type="Pfam" id="PF12850"/>
    </source>
</evidence>
<dbReference type="GO" id="GO:0005737">
    <property type="term" value="C:cytoplasm"/>
    <property type="evidence" value="ECO:0007669"/>
    <property type="project" value="TreeGrafter"/>
</dbReference>
<dbReference type="Proteomes" id="UP000285575">
    <property type="component" value="Unassembled WGS sequence"/>
</dbReference>
<comment type="similarity">
    <text evidence="1">Belongs to the metallophosphoesterase superfamily. YfcE family.</text>
</comment>
<protein>
    <submittedName>
        <fullName evidence="3">Metallophosphoesterase</fullName>
    </submittedName>
</protein>
<gene>
    <name evidence="3" type="ORF">EOE66_03275</name>
</gene>
<reference evidence="3 4" key="1">
    <citation type="submission" date="2019-01" db="EMBL/GenBank/DDBJ databases">
        <authorList>
            <person name="Chen W.-M."/>
        </authorList>
    </citation>
    <scope>NUCLEOTIDE SEQUENCE [LARGE SCALE GENOMIC DNA]</scope>
    <source>
        <strain evidence="3 4">KYPY4</strain>
    </source>
</reference>
<dbReference type="Pfam" id="PF12850">
    <property type="entry name" value="Metallophos_2"/>
    <property type="match status" value="1"/>
</dbReference>